<dbReference type="CDD" id="cd19407">
    <property type="entry name" value="Tar_Tsr_sensor"/>
    <property type="match status" value="1"/>
</dbReference>
<keyword evidence="6" id="KW-0807">Transducer</keyword>
<keyword evidence="2" id="KW-1003">Cell membrane</keyword>
<evidence type="ECO:0000256" key="4">
    <source>
        <dbReference type="ARBA" id="ARBA00022989"/>
    </source>
</evidence>
<name>A0A345CRQ3_9GAMM</name>
<evidence type="ECO:0000259" key="8">
    <source>
        <dbReference type="SMART" id="SM00319"/>
    </source>
</evidence>
<protein>
    <recommendedName>
        <fullName evidence="8">Chemotaxis methyl-accepting receptor Tar-related ligand-binding domain-containing protein</fullName>
    </recommendedName>
</protein>
<dbReference type="Gene3D" id="1.20.120.30">
    <property type="entry name" value="Aspartate receptor, ligand-binding domain"/>
    <property type="match status" value="1"/>
</dbReference>
<evidence type="ECO:0000256" key="3">
    <source>
        <dbReference type="ARBA" id="ARBA00022692"/>
    </source>
</evidence>
<feature type="transmembrane region" description="Helical" evidence="7">
    <location>
        <begin position="21"/>
        <end position="48"/>
    </location>
</feature>
<evidence type="ECO:0000313" key="10">
    <source>
        <dbReference type="Proteomes" id="UP000264980"/>
    </source>
</evidence>
<dbReference type="AlphaFoldDB" id="A0A345CRQ3"/>
<reference evidence="9 10" key="1">
    <citation type="submission" date="2016-01" db="EMBL/GenBank/DDBJ databases">
        <authorList>
            <person name="Oliw E.H."/>
        </authorList>
    </citation>
    <scope>NUCLEOTIDE SEQUENCE [LARGE SCALE GENOMIC DNA]</scope>
    <source>
        <strain evidence="9 10">MDcuke</strain>
    </source>
</reference>
<keyword evidence="3 7" id="KW-0812">Transmembrane</keyword>
<dbReference type="SUPFAM" id="SSF47170">
    <property type="entry name" value="Aspartate receptor, ligand-binding domain"/>
    <property type="match status" value="1"/>
</dbReference>
<comment type="subcellular location">
    <subcellularLocation>
        <location evidence="1">Cell membrane</location>
    </subcellularLocation>
</comment>
<feature type="domain" description="Chemotaxis methyl-accepting receptor Tar-related ligand-binding" evidence="8">
    <location>
        <begin position="51"/>
        <end position="191"/>
    </location>
</feature>
<accession>A0A345CRQ3</accession>
<keyword evidence="4 7" id="KW-1133">Transmembrane helix</keyword>
<evidence type="ECO:0000256" key="2">
    <source>
        <dbReference type="ARBA" id="ARBA00022475"/>
    </source>
</evidence>
<keyword evidence="5 7" id="KW-0472">Membrane</keyword>
<dbReference type="Proteomes" id="UP000264980">
    <property type="component" value="Chromosome"/>
</dbReference>
<dbReference type="GO" id="GO:0005886">
    <property type="term" value="C:plasma membrane"/>
    <property type="evidence" value="ECO:0007669"/>
    <property type="project" value="UniProtKB-SubCell"/>
</dbReference>
<dbReference type="Pfam" id="PF02203">
    <property type="entry name" value="TarH"/>
    <property type="match status" value="1"/>
</dbReference>
<evidence type="ECO:0000313" key="9">
    <source>
        <dbReference type="EMBL" id="AXF76120.1"/>
    </source>
</evidence>
<evidence type="ECO:0000256" key="1">
    <source>
        <dbReference type="ARBA" id="ARBA00004236"/>
    </source>
</evidence>
<proteinExistence type="predicted"/>
<organism evidence="9 10">
    <name type="scientific">Erwinia tracheiphila</name>
    <dbReference type="NCBI Taxonomy" id="65700"/>
    <lineage>
        <taxon>Bacteria</taxon>
        <taxon>Pseudomonadati</taxon>
        <taxon>Pseudomonadota</taxon>
        <taxon>Gammaproteobacteria</taxon>
        <taxon>Enterobacterales</taxon>
        <taxon>Erwiniaceae</taxon>
        <taxon>Erwinia</taxon>
    </lineage>
</organism>
<evidence type="ECO:0000256" key="7">
    <source>
        <dbReference type="SAM" id="Phobius"/>
    </source>
</evidence>
<dbReference type="SMART" id="SM00319">
    <property type="entry name" value="TarH"/>
    <property type="match status" value="1"/>
</dbReference>
<sequence>MKPSQPQADLSRVSFWQHLRLVLLFSVIPGEILLLFALCISFASYFLMQSNGSLNDVTEEIQIRMALSDSSSQLRSARLNIIHAATAAHIGEMDTYDNDLKQTEKCIQAAKDNFNIYLNSPVKTPDDAALNDELKMRFERYITQGLLPMVKSARDGSFEGVISQETDFSRKLDDAYSDFLQKAIAIRVQRSDAINSTV</sequence>
<dbReference type="GO" id="GO:0006935">
    <property type="term" value="P:chemotaxis"/>
    <property type="evidence" value="ECO:0007669"/>
    <property type="project" value="InterPro"/>
</dbReference>
<evidence type="ECO:0000256" key="5">
    <source>
        <dbReference type="ARBA" id="ARBA00023136"/>
    </source>
</evidence>
<evidence type="ECO:0000256" key="6">
    <source>
        <dbReference type="ARBA" id="ARBA00023224"/>
    </source>
</evidence>
<gene>
    <name evidence="9" type="ORF">AV903_08725</name>
</gene>
<dbReference type="InterPro" id="IPR035440">
    <property type="entry name" value="4HB_MCP_dom_sf"/>
</dbReference>
<dbReference type="EMBL" id="CP013970">
    <property type="protein sequence ID" value="AXF76120.1"/>
    <property type="molecule type" value="Genomic_DNA"/>
</dbReference>
<dbReference type="InterPro" id="IPR003122">
    <property type="entry name" value="Tar_rcpt_lig-bd"/>
</dbReference>
<dbReference type="GO" id="GO:0007165">
    <property type="term" value="P:signal transduction"/>
    <property type="evidence" value="ECO:0007669"/>
    <property type="project" value="UniProtKB-KW"/>
</dbReference>